<dbReference type="CDD" id="cd06223">
    <property type="entry name" value="PRTases_typeI"/>
    <property type="match status" value="1"/>
</dbReference>
<dbReference type="OrthoDB" id="4907at2157"/>
<dbReference type="PANTHER" id="PTHR10491">
    <property type="entry name" value="DTDP-4-DEHYDRORHAMNOSE REDUCTASE"/>
    <property type="match status" value="1"/>
</dbReference>
<keyword evidence="4" id="KW-1185">Reference proteome</keyword>
<dbReference type="InterPro" id="IPR000836">
    <property type="entry name" value="PRTase_dom"/>
</dbReference>
<dbReference type="AlphaFoldDB" id="A0A1H8VF92"/>
<dbReference type="InterPro" id="IPR029057">
    <property type="entry name" value="PRTase-like"/>
</dbReference>
<dbReference type="Gene3D" id="3.60.20.10">
    <property type="entry name" value="Glutamine Phosphoribosylpyrophosphate, subunit 1, domain 1"/>
    <property type="match status" value="1"/>
</dbReference>
<dbReference type="InterPro" id="IPR005913">
    <property type="entry name" value="dTDP_dehydrorham_reduct"/>
</dbReference>
<dbReference type="GO" id="GO:0048270">
    <property type="term" value="F:methionine adenosyltransferase regulator activity"/>
    <property type="evidence" value="ECO:0007669"/>
    <property type="project" value="TreeGrafter"/>
</dbReference>
<reference evidence="4" key="1">
    <citation type="submission" date="2016-10" db="EMBL/GenBank/DDBJ databases">
        <authorList>
            <person name="Varghese N."/>
            <person name="Submissions S."/>
        </authorList>
    </citation>
    <scope>NUCLEOTIDE SEQUENCE [LARGE SCALE GENOMIC DNA]</scope>
    <source>
        <strain evidence="4">IBRC-M 10043</strain>
    </source>
</reference>
<evidence type="ECO:0000313" key="3">
    <source>
        <dbReference type="EMBL" id="SEP14126.1"/>
    </source>
</evidence>
<dbReference type="PANTHER" id="PTHR10491:SF4">
    <property type="entry name" value="METHIONINE ADENOSYLTRANSFERASE 2 SUBUNIT BETA"/>
    <property type="match status" value="1"/>
</dbReference>
<dbReference type="SUPFAM" id="SSF53271">
    <property type="entry name" value="PRTase-like"/>
    <property type="match status" value="1"/>
</dbReference>
<feature type="domain" description="Phosphoribosyltransferase" evidence="1">
    <location>
        <begin position="310"/>
        <end position="420"/>
    </location>
</feature>
<organism evidence="3 4">
    <name type="scientific">Halorientalis persicus</name>
    <dbReference type="NCBI Taxonomy" id="1367881"/>
    <lineage>
        <taxon>Archaea</taxon>
        <taxon>Methanobacteriati</taxon>
        <taxon>Methanobacteriota</taxon>
        <taxon>Stenosarchaea group</taxon>
        <taxon>Halobacteria</taxon>
        <taxon>Halobacteriales</taxon>
        <taxon>Haloarculaceae</taxon>
        <taxon>Halorientalis</taxon>
    </lineage>
</organism>
<dbReference type="Pfam" id="PF04321">
    <property type="entry name" value="RmlD_sub_bind"/>
    <property type="match status" value="1"/>
</dbReference>
<evidence type="ECO:0000259" key="2">
    <source>
        <dbReference type="Pfam" id="PF04321"/>
    </source>
</evidence>
<accession>A0A1H8VF92</accession>
<dbReference type="Gene3D" id="3.40.50.720">
    <property type="entry name" value="NAD(P)-binding Rossmann-like Domain"/>
    <property type="match status" value="1"/>
</dbReference>
<protein>
    <submittedName>
        <fullName evidence="3">dTDP-4-dehydrorhamnose reductase</fullName>
    </submittedName>
</protein>
<dbReference type="Gene3D" id="3.90.25.10">
    <property type="entry name" value="UDP-galactose 4-epimerase, domain 1"/>
    <property type="match status" value="1"/>
</dbReference>
<dbReference type="GO" id="GO:0048269">
    <property type="term" value="C:methionine adenosyltransferase complex"/>
    <property type="evidence" value="ECO:0007669"/>
    <property type="project" value="TreeGrafter"/>
</dbReference>
<evidence type="ECO:0000313" key="4">
    <source>
        <dbReference type="Proteomes" id="UP000198775"/>
    </source>
</evidence>
<dbReference type="InterPro" id="IPR029055">
    <property type="entry name" value="Ntn_hydrolases_N"/>
</dbReference>
<sequence>MDVLITGSSGFLGNRFQELLGKDHNVAGTYYKNAHRSGHQLDITHRPGVISLFQDLNPDVVIHTAAIADPDTCYNFEQNAFEVNVQGTENVAEAAKRVGAKLVHISTSFVFPAGGEFRPNDEPNPQTVYGQTKYKAERAVCEASDNSVILRCPKLFGNGRQNEVRDITSSILYRLSEEESIELDDTVKRFPVFVDDVVSATEQLIDVGATGIYHISTDKPYTKYEFGKEVAEIFNSGGQIIPGEKNPPAERPSNIKLNTDSLQRLGVNISPVSVALDTLKHQRACSFKAIYSFKPDQMVEGKSASKIRAELGKELGRGDNIEADMVVPVPESGIYPATGYADETGIPLYHGIIRDYETERTLYEPNIEDRTRKLRKKLVAVQDILEGKRVVLVDEAIISGLTLATVIDKCQSAGVEEIHVRIPSPPMRTQCSYGVLSDDAELVADTNGLGSDRESIQTHLEQKFNLSSLQYLSVEDFKRIVPSDYGYTCTNCFYGDEDR</sequence>
<dbReference type="SUPFAM" id="SSF51735">
    <property type="entry name" value="NAD(P)-binding Rossmann-fold domains"/>
    <property type="match status" value="1"/>
</dbReference>
<proteinExistence type="predicted"/>
<dbReference type="InterPro" id="IPR029903">
    <property type="entry name" value="RmlD-like-bd"/>
</dbReference>
<dbReference type="GO" id="GO:0006556">
    <property type="term" value="P:S-adenosylmethionine biosynthetic process"/>
    <property type="evidence" value="ECO:0007669"/>
    <property type="project" value="TreeGrafter"/>
</dbReference>
<feature type="domain" description="RmlD-like substrate binding" evidence="2">
    <location>
        <begin position="1"/>
        <end position="267"/>
    </location>
</feature>
<dbReference type="EMBL" id="FOCX01000037">
    <property type="protein sequence ID" value="SEP14126.1"/>
    <property type="molecule type" value="Genomic_DNA"/>
</dbReference>
<evidence type="ECO:0000259" key="1">
    <source>
        <dbReference type="Pfam" id="PF00156"/>
    </source>
</evidence>
<dbReference type="Pfam" id="PF00156">
    <property type="entry name" value="Pribosyltran"/>
    <property type="match status" value="1"/>
</dbReference>
<dbReference type="CDD" id="cd05254">
    <property type="entry name" value="dTDP_HR_like_SDR_e"/>
    <property type="match status" value="1"/>
</dbReference>
<gene>
    <name evidence="3" type="ORF">SAMN05216388_10374</name>
</gene>
<dbReference type="InterPro" id="IPR036291">
    <property type="entry name" value="NAD(P)-bd_dom_sf"/>
</dbReference>
<dbReference type="Gene3D" id="3.40.50.2020">
    <property type="match status" value="1"/>
</dbReference>
<dbReference type="Proteomes" id="UP000198775">
    <property type="component" value="Unassembled WGS sequence"/>
</dbReference>
<name>A0A1H8VF92_9EURY</name>
<dbReference type="RefSeq" id="WP_092664032.1">
    <property type="nucleotide sequence ID" value="NZ_FOCX01000037.1"/>
</dbReference>